<accession>A0ABY5Q3L3</accession>
<evidence type="ECO:0000313" key="3">
    <source>
        <dbReference type="EMBL" id="UUY51012.1"/>
    </source>
</evidence>
<keyword evidence="4" id="KW-1185">Reference proteome</keyword>
<proteinExistence type="predicted"/>
<gene>
    <name evidence="3" type="ORF">NRK68_29560</name>
</gene>
<reference evidence="3" key="1">
    <citation type="submission" date="2022-08" db="EMBL/GenBank/DDBJ databases">
        <authorList>
            <person name="Tian L."/>
        </authorList>
    </citation>
    <scope>NUCLEOTIDE SEQUENCE</scope>
    <source>
        <strain evidence="3">CM253</strain>
    </source>
</reference>
<keyword evidence="2" id="KW-1133">Transmembrane helix</keyword>
<dbReference type="EMBL" id="CP102514">
    <property type="protein sequence ID" value="UUY51012.1"/>
    <property type="molecule type" value="Genomic_DNA"/>
</dbReference>
<feature type="transmembrane region" description="Helical" evidence="2">
    <location>
        <begin position="153"/>
        <end position="171"/>
    </location>
</feature>
<keyword evidence="2" id="KW-0472">Membrane</keyword>
<evidence type="ECO:0000313" key="4">
    <source>
        <dbReference type="Proteomes" id="UP001057738"/>
    </source>
</evidence>
<evidence type="ECO:0000256" key="2">
    <source>
        <dbReference type="SAM" id="Phobius"/>
    </source>
</evidence>
<keyword evidence="2" id="KW-0812">Transmembrane</keyword>
<feature type="transmembrane region" description="Helical" evidence="2">
    <location>
        <begin position="24"/>
        <end position="46"/>
    </location>
</feature>
<feature type="transmembrane region" description="Helical" evidence="2">
    <location>
        <begin position="87"/>
        <end position="109"/>
    </location>
</feature>
<feature type="region of interest" description="Disordered" evidence="1">
    <location>
        <begin position="58"/>
        <end position="79"/>
    </location>
</feature>
<dbReference type="Proteomes" id="UP001057738">
    <property type="component" value="Chromosome"/>
</dbReference>
<feature type="transmembrane region" description="Helical" evidence="2">
    <location>
        <begin position="253"/>
        <end position="271"/>
    </location>
</feature>
<dbReference type="Pfam" id="PF09948">
    <property type="entry name" value="PpoB2"/>
    <property type="match status" value="1"/>
</dbReference>
<sequence>MALEDAGRTRTAPASRWPRPRVTLGYELAAVAAWSAVIALTVTGAVHGLHPAAPATAPAGEVAHHHMPPAHPPPGAPGPGTAGFGSLAMWTLMCVAMMLPAALPALAHVGDNSLRRHRRRAMAGFAAVYLTVWTGYGALLLAAAPLWSRPPGHAVAAGALALAAAWQLTVHKRRALRDCHRSSPLPLSGPRAATGAVRFGLRHGGACLRSCWALMAVMAVAGGGAAMLAWMALLTGIVMAERFASGPGRVTRLAAGVLAAAAPAVALIPAAV</sequence>
<dbReference type="InterPro" id="IPR018688">
    <property type="entry name" value="PpoB2-like"/>
</dbReference>
<organism evidence="3 4">
    <name type="scientific">Streptomyces yangpuensis</name>
    <dbReference type="NCBI Taxonomy" id="1648182"/>
    <lineage>
        <taxon>Bacteria</taxon>
        <taxon>Bacillati</taxon>
        <taxon>Actinomycetota</taxon>
        <taxon>Actinomycetes</taxon>
        <taxon>Kitasatosporales</taxon>
        <taxon>Streptomycetaceae</taxon>
        <taxon>Streptomyces</taxon>
    </lineage>
</organism>
<dbReference type="RefSeq" id="WP_183064065.1">
    <property type="nucleotide sequence ID" value="NZ_CP102514.1"/>
</dbReference>
<protein>
    <submittedName>
        <fullName evidence="3">DUF2182 domain-containing protein</fullName>
    </submittedName>
</protein>
<name>A0ABY5Q3L3_9ACTN</name>
<evidence type="ECO:0000256" key="1">
    <source>
        <dbReference type="SAM" id="MobiDB-lite"/>
    </source>
</evidence>
<feature type="transmembrane region" description="Helical" evidence="2">
    <location>
        <begin position="211"/>
        <end position="233"/>
    </location>
</feature>
<dbReference type="GeneID" id="95577674"/>
<feature type="transmembrane region" description="Helical" evidence="2">
    <location>
        <begin position="121"/>
        <end position="147"/>
    </location>
</feature>